<dbReference type="HOGENOM" id="CLU_144110_0_0_6"/>
<evidence type="ECO:0000313" key="3">
    <source>
        <dbReference type="Proteomes" id="UP000182660"/>
    </source>
</evidence>
<dbReference type="KEGG" id="mvs:MVIS_0641"/>
<dbReference type="AlphaFoldDB" id="A0A090I9P8"/>
<dbReference type="SUPFAM" id="SSF55961">
    <property type="entry name" value="Bet v1-like"/>
    <property type="match status" value="1"/>
</dbReference>
<dbReference type="EMBL" id="FPLJ01000013">
    <property type="protein sequence ID" value="SGY83102.1"/>
    <property type="molecule type" value="Genomic_DNA"/>
</dbReference>
<evidence type="ECO:0008006" key="5">
    <source>
        <dbReference type="Google" id="ProtNLM"/>
    </source>
</evidence>
<dbReference type="InterPro" id="IPR023393">
    <property type="entry name" value="START-like_dom_sf"/>
</dbReference>
<evidence type="ECO:0000313" key="4">
    <source>
        <dbReference type="Proteomes" id="UP000183794"/>
    </source>
</evidence>
<gene>
    <name evidence="1" type="ORF">MT2528_0364</name>
    <name evidence="2" type="ORF">NVI5450_0348</name>
</gene>
<reference evidence="2 4" key="1">
    <citation type="submission" date="2016-11" db="EMBL/GenBank/DDBJ databases">
        <authorList>
            <person name="Jaros S."/>
            <person name="Januszkiewicz K."/>
            <person name="Wedrychowicz H."/>
        </authorList>
    </citation>
    <scope>NUCLEOTIDE SEQUENCE [LARGE SCALE GENOMIC DNA]</scope>
    <source>
        <strain evidence="2">NVI 5450</strain>
    </source>
</reference>
<dbReference type="GeneID" id="61294097"/>
<evidence type="ECO:0000313" key="1">
    <source>
        <dbReference type="EMBL" id="SGY83102.1"/>
    </source>
</evidence>
<sequence>MAFDVKIQLNKKFTVPADIDTVYKLLADVPASTSHFPDLEHLIEEAANTYRWEMKKIGLGPIQLQTIYACEYTCDAASKSIVWEPRETANNSAQVSGKWIITETSTGCDINLLTDAVITIPLPSLAGIGLKPVVKVEFETLTNTYIKNLAKTLSKVATTA</sequence>
<dbReference type="OrthoDB" id="8903592at2"/>
<dbReference type="RefSeq" id="WP_045109084.1">
    <property type="nucleotide sequence ID" value="NZ_CAWQZC010000093.1"/>
</dbReference>
<reference evidence="1 3" key="2">
    <citation type="submission" date="2016-11" db="EMBL/GenBank/DDBJ databases">
        <authorList>
            <person name="Klemetsen T."/>
        </authorList>
    </citation>
    <scope>NUCLEOTIDE SEQUENCE [LARGE SCALE GENOMIC DNA]</scope>
    <source>
        <strain evidence="1">MT 2528</strain>
    </source>
</reference>
<dbReference type="EMBL" id="FPLD01000011">
    <property type="protein sequence ID" value="SGY84097.1"/>
    <property type="molecule type" value="Genomic_DNA"/>
</dbReference>
<accession>A0A090I9P8</accession>
<evidence type="ECO:0000313" key="2">
    <source>
        <dbReference type="EMBL" id="SGY84097.1"/>
    </source>
</evidence>
<dbReference type="Proteomes" id="UP000183794">
    <property type="component" value="Unassembled WGS sequence"/>
</dbReference>
<dbReference type="Proteomes" id="UP000182660">
    <property type="component" value="Unassembled WGS sequence"/>
</dbReference>
<proteinExistence type="predicted"/>
<dbReference type="PATRIC" id="fig|80854.5.peg.672"/>
<dbReference type="Gene3D" id="3.30.530.20">
    <property type="match status" value="1"/>
</dbReference>
<organism evidence="2 4">
    <name type="scientific">Moritella viscosa</name>
    <dbReference type="NCBI Taxonomy" id="80854"/>
    <lineage>
        <taxon>Bacteria</taxon>
        <taxon>Pseudomonadati</taxon>
        <taxon>Pseudomonadota</taxon>
        <taxon>Gammaproteobacteria</taxon>
        <taxon>Alteromonadales</taxon>
        <taxon>Moritellaceae</taxon>
        <taxon>Moritella</taxon>
    </lineage>
</organism>
<name>A0A090I9P8_9GAMM</name>
<keyword evidence="3" id="KW-1185">Reference proteome</keyword>
<protein>
    <recommendedName>
        <fullName evidence="5">Ribosome association toxin RatA</fullName>
    </recommendedName>
</protein>
<dbReference type="CDD" id="cd07819">
    <property type="entry name" value="SRPBCC_2"/>
    <property type="match status" value="1"/>
</dbReference>